<evidence type="ECO:0000313" key="9">
    <source>
        <dbReference type="Proteomes" id="UP000501128"/>
    </source>
</evidence>
<keyword evidence="9" id="KW-1185">Reference proteome</keyword>
<organism evidence="8 9">
    <name type="scientific">Spirosoma rhododendri</name>
    <dbReference type="NCBI Taxonomy" id="2728024"/>
    <lineage>
        <taxon>Bacteria</taxon>
        <taxon>Pseudomonadati</taxon>
        <taxon>Bacteroidota</taxon>
        <taxon>Cytophagia</taxon>
        <taxon>Cytophagales</taxon>
        <taxon>Cytophagaceae</taxon>
        <taxon>Spirosoma</taxon>
    </lineage>
</organism>
<accession>A0A7L5DV23</accession>
<evidence type="ECO:0000256" key="5">
    <source>
        <dbReference type="ARBA" id="ARBA00023237"/>
    </source>
</evidence>
<feature type="domain" description="RagB/SusD" evidence="6">
    <location>
        <begin position="339"/>
        <end position="520"/>
    </location>
</feature>
<name>A0A7L5DV23_9BACT</name>
<evidence type="ECO:0000259" key="7">
    <source>
        <dbReference type="Pfam" id="PF14322"/>
    </source>
</evidence>
<dbReference type="CDD" id="cd08977">
    <property type="entry name" value="SusD"/>
    <property type="match status" value="1"/>
</dbReference>
<comment type="subcellular location">
    <subcellularLocation>
        <location evidence="1">Cell outer membrane</location>
    </subcellularLocation>
</comment>
<keyword evidence="4" id="KW-0472">Membrane</keyword>
<dbReference type="SUPFAM" id="SSF48452">
    <property type="entry name" value="TPR-like"/>
    <property type="match status" value="1"/>
</dbReference>
<evidence type="ECO:0000256" key="4">
    <source>
        <dbReference type="ARBA" id="ARBA00023136"/>
    </source>
</evidence>
<keyword evidence="3" id="KW-0732">Signal</keyword>
<dbReference type="Pfam" id="PF14322">
    <property type="entry name" value="SusD-like_3"/>
    <property type="match status" value="1"/>
</dbReference>
<dbReference type="InterPro" id="IPR033985">
    <property type="entry name" value="SusD-like_N"/>
</dbReference>
<dbReference type="Pfam" id="PF07980">
    <property type="entry name" value="SusD_RagB"/>
    <property type="match status" value="1"/>
</dbReference>
<gene>
    <name evidence="8" type="ORF">HH216_11235</name>
</gene>
<dbReference type="GO" id="GO:0009279">
    <property type="term" value="C:cell outer membrane"/>
    <property type="evidence" value="ECO:0007669"/>
    <property type="project" value="UniProtKB-SubCell"/>
</dbReference>
<dbReference type="EMBL" id="CP051677">
    <property type="protein sequence ID" value="QJD81331.1"/>
    <property type="molecule type" value="Genomic_DNA"/>
</dbReference>
<sequence>MMSSCNVTDLEPQTALSETTAFQTPERIALAVAGVYDGGQSGFYAGGAVRGYSFGAAHLEQGDVRGEDMALAATFYGVTYQSTYDATQPNNVYYWQNAYAMINRANVVIAGLNSVQPSTALTQEQINAYIAECRFLRAMGHHYLLVNFARPYGDNPTAAAGGVPYRTTAVTGGSTVTEAIQQGRNTVAECYTQILADLDYAETNLPESRTGNLKITRLTKGAAIAFKTRVRLHQNNWAEVIREANKLVPNASPFNSTVGSYALASTPLGAFGSANKSNAESIFSMENNDVDNAGVNGAPAAMYTASSLGGRGIILISPILWNQPFFPAGDLRKAPGTATAADAVGSSGKGGYFTRKYPDATTRTENAPIIRYAEVLLNLAEALSRGGSGVDSRALALLNAVRNRSVTTAANQYTAASFASATDLTRAIINERRPEFLAEGMRWLDIHRLATDATFRQASGIPAKAAINITNFAPLYTNSTTTTFATEPAIPYNDYRFVWPIPLEEINNNPVLARQQNPGY</sequence>
<evidence type="ECO:0000256" key="1">
    <source>
        <dbReference type="ARBA" id="ARBA00004442"/>
    </source>
</evidence>
<dbReference type="InterPro" id="IPR011990">
    <property type="entry name" value="TPR-like_helical_dom_sf"/>
</dbReference>
<reference evidence="8 9" key="1">
    <citation type="submission" date="2020-04" db="EMBL/GenBank/DDBJ databases">
        <title>Genome sequencing of novel species.</title>
        <authorList>
            <person name="Heo J."/>
            <person name="Kim S.-J."/>
            <person name="Kim J.-S."/>
            <person name="Hong S.-B."/>
            <person name="Kwon S.-W."/>
        </authorList>
    </citation>
    <scope>NUCLEOTIDE SEQUENCE [LARGE SCALE GENOMIC DNA]</scope>
    <source>
        <strain evidence="8 9">CJU-R4</strain>
    </source>
</reference>
<evidence type="ECO:0000256" key="2">
    <source>
        <dbReference type="ARBA" id="ARBA00006275"/>
    </source>
</evidence>
<protein>
    <submittedName>
        <fullName evidence="8">RagB/SusD family nutrient uptake outer membrane protein</fullName>
    </submittedName>
</protein>
<feature type="domain" description="SusD-like N-terminal" evidence="7">
    <location>
        <begin position="79"/>
        <end position="232"/>
    </location>
</feature>
<evidence type="ECO:0000313" key="8">
    <source>
        <dbReference type="EMBL" id="QJD81331.1"/>
    </source>
</evidence>
<dbReference type="Gene3D" id="1.25.40.390">
    <property type="match status" value="1"/>
</dbReference>
<comment type="similarity">
    <text evidence="2">Belongs to the SusD family.</text>
</comment>
<evidence type="ECO:0000259" key="6">
    <source>
        <dbReference type="Pfam" id="PF07980"/>
    </source>
</evidence>
<dbReference type="InterPro" id="IPR012944">
    <property type="entry name" value="SusD_RagB_dom"/>
</dbReference>
<proteinExistence type="inferred from homology"/>
<evidence type="ECO:0000256" key="3">
    <source>
        <dbReference type="ARBA" id="ARBA00022729"/>
    </source>
</evidence>
<keyword evidence="5" id="KW-0998">Cell outer membrane</keyword>
<dbReference type="Proteomes" id="UP000501128">
    <property type="component" value="Chromosome"/>
</dbReference>
<dbReference type="KEGG" id="srho:HH216_11235"/>
<dbReference type="AlphaFoldDB" id="A0A7L5DV23"/>